<organism evidence="4 5">
    <name type="scientific">Vitrella brassicaformis (strain CCMP3155)</name>
    <dbReference type="NCBI Taxonomy" id="1169540"/>
    <lineage>
        <taxon>Eukaryota</taxon>
        <taxon>Sar</taxon>
        <taxon>Alveolata</taxon>
        <taxon>Colpodellida</taxon>
        <taxon>Vitrellaceae</taxon>
        <taxon>Vitrella</taxon>
    </lineage>
</organism>
<dbReference type="Pfam" id="PF13920">
    <property type="entry name" value="zf-C3HC4_3"/>
    <property type="match status" value="1"/>
</dbReference>
<accession>A0A0G4H4E0</accession>
<keyword evidence="5" id="KW-1185">Reference proteome</keyword>
<feature type="compositionally biased region" description="Pro residues" evidence="2">
    <location>
        <begin position="642"/>
        <end position="653"/>
    </location>
</feature>
<dbReference type="SUPFAM" id="SSF57850">
    <property type="entry name" value="RING/U-box"/>
    <property type="match status" value="1"/>
</dbReference>
<feature type="domain" description="RING-type" evidence="3">
    <location>
        <begin position="825"/>
        <end position="868"/>
    </location>
</feature>
<keyword evidence="1" id="KW-0862">Zinc</keyword>
<proteinExistence type="predicted"/>
<sequence length="880" mass="96059">MCDHPLDLSNGRVCTTARAAIDDLCEDLRSTTQDVELDLKLLREYAHTAIEIQRHCASCRWRVQMDIIQQLCEDALLARLLSIFSDLTDRERHQAAGDLLMIIWRLNDNLGTHPFSQKLISAAGSSRNLISTLARVVEDEVEPPVEQRQLSFQDSLVFLWLTEVMREGRRCGNATDFRDYLVEHHPSLLRILLAWAEAHLASDAALVALLTSLSVMFETRNTQRNRHNQDGPPFPPIRMPPFLWAGLWEVLIKIMIRQETSTRGDNDEVHATTISLLICTIVEWLKAAGSEDDCIEYINVLENRVFPEVDKLAGILTSPDAPQELRRSAALCVERIFRRCHDFMGLMSDYRPSEPVERLMRSPGALKAFVQHIRAAVDYPFALALPGIVARCGYRDEVYAAGCISLLASVAEGKHRGTEGKHMLENTAGFCAVACLYLVGEKPDDMTDALAKIAVREGLPAALCEICIMCFEHLSDADKVKQFVDFTLNTLRALVAYGDRVSSRRGSFRPNTVTQAILQHESIKTMRAAGRQPKGRRKAHHQQQPTVPKELLDYFDEIENAANERADAQLMADLGIDDGHEGAKQPISSTKSGKSKGKLKGATAAKEDTKQAPLASVSATGTLDDHSEQQEDTEEHHDLPGPLSPSPSSPPRPSSAAGGPSVSEDAAELTGLDINNGKKAKAKRRGKVAKNAQATVANDEADEGNYQADVGAPPPRPPQPTSHVSADADGGSGLQQASNHDDGIHVSCRQRGKANLAAQGDHRELPFSLPPPPPFPAPTAPPPPPPPPPSTVPSSSPARPPAAAAAAAASSSPGGGAFEGKEIKCCVCLVNAPDILLLPCRHKVVCGECFDKWMAPMPREDRICPEHTCRQPYSEATRIL</sequence>
<dbReference type="Gene3D" id="3.30.40.10">
    <property type="entry name" value="Zinc/RING finger domain, C3HC4 (zinc finger)"/>
    <property type="match status" value="1"/>
</dbReference>
<dbReference type="AlphaFoldDB" id="A0A0G4H4E0"/>
<feature type="region of interest" description="Disordered" evidence="2">
    <location>
        <begin position="577"/>
        <end position="740"/>
    </location>
</feature>
<feature type="compositionally biased region" description="Low complexity" evidence="2">
    <location>
        <begin position="792"/>
        <end position="812"/>
    </location>
</feature>
<feature type="region of interest" description="Disordered" evidence="2">
    <location>
        <begin position="522"/>
        <end position="548"/>
    </location>
</feature>
<name>A0A0G4H4E0_VITBC</name>
<dbReference type="GO" id="GO:0008270">
    <property type="term" value="F:zinc ion binding"/>
    <property type="evidence" value="ECO:0007669"/>
    <property type="project" value="UniProtKB-KW"/>
</dbReference>
<dbReference type="InterPro" id="IPR013083">
    <property type="entry name" value="Znf_RING/FYVE/PHD"/>
</dbReference>
<dbReference type="EMBL" id="CDMY01000982">
    <property type="protein sequence ID" value="CEM38381.1"/>
    <property type="molecule type" value="Genomic_DNA"/>
</dbReference>
<evidence type="ECO:0000256" key="2">
    <source>
        <dbReference type="SAM" id="MobiDB-lite"/>
    </source>
</evidence>
<dbReference type="InParanoid" id="A0A0G4H4E0"/>
<keyword evidence="1" id="KW-0479">Metal-binding</keyword>
<dbReference type="Proteomes" id="UP000041254">
    <property type="component" value="Unassembled WGS sequence"/>
</dbReference>
<protein>
    <recommendedName>
        <fullName evidence="3">RING-type domain-containing protein</fullName>
    </recommendedName>
</protein>
<dbReference type="PhylomeDB" id="A0A0G4H4E0"/>
<feature type="compositionally biased region" description="Pro residues" evidence="2">
    <location>
        <begin position="768"/>
        <end position="791"/>
    </location>
</feature>
<evidence type="ECO:0000256" key="1">
    <source>
        <dbReference type="PROSITE-ProRule" id="PRU00175"/>
    </source>
</evidence>
<feature type="compositionally biased region" description="Basic and acidic residues" evidence="2">
    <location>
        <begin position="623"/>
        <end position="639"/>
    </location>
</feature>
<feature type="compositionally biased region" description="Low complexity" evidence="2">
    <location>
        <begin position="654"/>
        <end position="663"/>
    </location>
</feature>
<dbReference type="PROSITE" id="PS50089">
    <property type="entry name" value="ZF_RING_2"/>
    <property type="match status" value="1"/>
</dbReference>
<feature type="region of interest" description="Disordered" evidence="2">
    <location>
        <begin position="753"/>
        <end position="816"/>
    </location>
</feature>
<evidence type="ECO:0000259" key="3">
    <source>
        <dbReference type="PROSITE" id="PS50089"/>
    </source>
</evidence>
<keyword evidence="1" id="KW-0863">Zinc-finger</keyword>
<dbReference type="InterPro" id="IPR001841">
    <property type="entry name" value="Znf_RING"/>
</dbReference>
<feature type="compositionally biased region" description="Basic residues" evidence="2">
    <location>
        <begin position="678"/>
        <end position="688"/>
    </location>
</feature>
<reference evidence="4" key="1">
    <citation type="submission" date="2014-11" db="EMBL/GenBank/DDBJ databases">
        <authorList>
            <person name="Zhu J."/>
            <person name="Qi W."/>
            <person name="Song R."/>
        </authorList>
    </citation>
    <scope>NUCLEOTIDE SEQUENCE [LARGE SCALE GENOMIC DNA]</scope>
</reference>
<dbReference type="OrthoDB" id="1711136at2759"/>
<evidence type="ECO:0000313" key="5">
    <source>
        <dbReference type="Proteomes" id="UP000041254"/>
    </source>
</evidence>
<gene>
    <name evidence="4" type="ORF">Vbra_6551</name>
</gene>
<evidence type="ECO:0000313" key="4">
    <source>
        <dbReference type="EMBL" id="CEM38381.1"/>
    </source>
</evidence>
<dbReference type="VEuPathDB" id="CryptoDB:Vbra_6551"/>